<dbReference type="SUPFAM" id="SSF46785">
    <property type="entry name" value="Winged helix' DNA-binding domain"/>
    <property type="match status" value="1"/>
</dbReference>
<dbReference type="AlphaFoldDB" id="A0A7T2GKJ7"/>
<sequence>MAKLSSTEAQTLLAWHGCSAGYGFGFEMAAGNCSTPRHGIRRAVRALARKGMLQYERMLFFEDENKMGAGYTLTEAGRALLDEMEDRHEN</sequence>
<evidence type="ECO:0008006" key="3">
    <source>
        <dbReference type="Google" id="ProtNLM"/>
    </source>
</evidence>
<dbReference type="KEGG" id="sflv:IC614_02885"/>
<keyword evidence="2" id="KW-1185">Reference proteome</keyword>
<organism evidence="1 2">
    <name type="scientific">Allosphingosinicella flava</name>
    <dbReference type="NCBI Taxonomy" id="2771430"/>
    <lineage>
        <taxon>Bacteria</taxon>
        <taxon>Pseudomonadati</taxon>
        <taxon>Pseudomonadota</taxon>
        <taxon>Alphaproteobacteria</taxon>
        <taxon>Sphingomonadales</taxon>
        <taxon>Sphingomonadaceae</taxon>
        <taxon>Allosphingosinicella</taxon>
    </lineage>
</organism>
<proteinExistence type="predicted"/>
<protein>
    <recommendedName>
        <fullName evidence="3">MarR family transcriptional regulator</fullName>
    </recommendedName>
</protein>
<dbReference type="InterPro" id="IPR036390">
    <property type="entry name" value="WH_DNA-bd_sf"/>
</dbReference>
<dbReference type="EMBL" id="CP065592">
    <property type="protein sequence ID" value="QPQ55564.1"/>
    <property type="molecule type" value="Genomic_DNA"/>
</dbReference>
<reference evidence="1 2" key="1">
    <citation type="submission" date="2020-11" db="EMBL/GenBank/DDBJ databases">
        <title>Genome seq and assembly of Sphingosinicella sp.</title>
        <authorList>
            <person name="Chhetri G."/>
        </authorList>
    </citation>
    <scope>NUCLEOTIDE SEQUENCE [LARGE SCALE GENOMIC DNA]</scope>
    <source>
        <strain evidence="1 2">UDD2</strain>
    </source>
</reference>
<evidence type="ECO:0000313" key="1">
    <source>
        <dbReference type="EMBL" id="QPQ55564.1"/>
    </source>
</evidence>
<name>A0A7T2GKJ7_9SPHN</name>
<dbReference type="Proteomes" id="UP000594873">
    <property type="component" value="Chromosome"/>
</dbReference>
<accession>A0A7T2GKJ7</accession>
<gene>
    <name evidence="1" type="ORF">IC614_02885</name>
</gene>
<dbReference type="RefSeq" id="WP_200972236.1">
    <property type="nucleotide sequence ID" value="NZ_CP065592.1"/>
</dbReference>
<evidence type="ECO:0000313" key="2">
    <source>
        <dbReference type="Proteomes" id="UP000594873"/>
    </source>
</evidence>